<proteinExistence type="predicted"/>
<dbReference type="Proteomes" id="UP000219374">
    <property type="component" value="Unassembled WGS sequence"/>
</dbReference>
<feature type="region of interest" description="Disordered" evidence="1">
    <location>
        <begin position="1"/>
        <end position="49"/>
    </location>
</feature>
<accession>A0A286D346</accession>
<evidence type="ECO:0000313" key="2">
    <source>
        <dbReference type="EMBL" id="SOD53057.1"/>
    </source>
</evidence>
<dbReference type="EMBL" id="OCND01000002">
    <property type="protein sequence ID" value="SOD53057.1"/>
    <property type="molecule type" value="Genomic_DNA"/>
</dbReference>
<gene>
    <name evidence="2" type="ORF">SAMN06296416_102216</name>
</gene>
<reference evidence="2 3" key="1">
    <citation type="submission" date="2017-09" db="EMBL/GenBank/DDBJ databases">
        <authorList>
            <person name="Ehlers B."/>
            <person name="Leendertz F.H."/>
        </authorList>
    </citation>
    <scope>NUCLEOTIDE SEQUENCE [LARGE SCALE GENOMIC DNA]</scope>
    <source>
        <strain evidence="2 3">CGMCC 1.10978</strain>
    </source>
</reference>
<evidence type="ECO:0000256" key="1">
    <source>
        <dbReference type="SAM" id="MobiDB-lite"/>
    </source>
</evidence>
<organism evidence="2 3">
    <name type="scientific">Pseudoxanthomonas wuyuanensis</name>
    <dbReference type="NCBI Taxonomy" id="1073196"/>
    <lineage>
        <taxon>Bacteria</taxon>
        <taxon>Pseudomonadati</taxon>
        <taxon>Pseudomonadota</taxon>
        <taxon>Gammaproteobacteria</taxon>
        <taxon>Lysobacterales</taxon>
        <taxon>Lysobacteraceae</taxon>
        <taxon>Pseudoxanthomonas</taxon>
    </lineage>
</organism>
<feature type="compositionally biased region" description="Basic and acidic residues" evidence="1">
    <location>
        <begin position="1"/>
        <end position="15"/>
    </location>
</feature>
<name>A0A286D346_9GAMM</name>
<evidence type="ECO:0000313" key="3">
    <source>
        <dbReference type="Proteomes" id="UP000219374"/>
    </source>
</evidence>
<dbReference type="AlphaFoldDB" id="A0A286D346"/>
<protein>
    <submittedName>
        <fullName evidence="2">Uncharacterized protein</fullName>
    </submittedName>
</protein>
<sequence length="105" mass="11104">MEGLRPDVKTRRRQEGGVPPSLTGGGSYRSRAPRKWEKNPRKSGCLASLPDSSLEAGHLAAFSYPNQPRAAALREYPNSNSAITISTAGITSPAGPKACQAGVNR</sequence>
<keyword evidence="3" id="KW-1185">Reference proteome</keyword>